<accession>A0A9W9FZN3</accession>
<keyword evidence="2" id="KW-0472">Membrane</keyword>
<proteinExistence type="predicted"/>
<evidence type="ECO:0000313" key="4">
    <source>
        <dbReference type="Proteomes" id="UP001149165"/>
    </source>
</evidence>
<evidence type="ECO:0000256" key="1">
    <source>
        <dbReference type="SAM" id="MobiDB-lite"/>
    </source>
</evidence>
<feature type="region of interest" description="Disordered" evidence="1">
    <location>
        <begin position="210"/>
        <end position="251"/>
    </location>
</feature>
<sequence>MQTSTSTFVAADYTPGTDFMGWYLSVTRASFGGSYGTTSLTPSGYTTGYNYAACSYPDNGNYPTTCSDNTLLYNDGGFGACASSYTCGEISIYPVDHGAASDITWAYQCFVRGDAISLCRTLPAEYDKSTVAPTTTKVNVDASPSATETPSITSTSTSSADSGSSNSSGSSGISGGAIGGIVVGCIAGVAILLFLVFRKKIMACFGRGKPPGGDDGPYWSPVPPQTESVSHTDNSTMPPSEMPSEQNAIHEMETRVPHEIGSSTSPPMRENVVHELG</sequence>
<keyword evidence="2" id="KW-0812">Transmembrane</keyword>
<dbReference type="Proteomes" id="UP001149165">
    <property type="component" value="Unassembled WGS sequence"/>
</dbReference>
<reference evidence="3" key="1">
    <citation type="submission" date="2022-11" db="EMBL/GenBank/DDBJ databases">
        <authorList>
            <person name="Petersen C."/>
        </authorList>
    </citation>
    <scope>NUCLEOTIDE SEQUENCE</scope>
    <source>
        <strain evidence="3">IBT 30069</strain>
    </source>
</reference>
<evidence type="ECO:0000256" key="2">
    <source>
        <dbReference type="SAM" id="Phobius"/>
    </source>
</evidence>
<name>A0A9W9FZN3_9EURO</name>
<dbReference type="AlphaFoldDB" id="A0A9W9FZN3"/>
<feature type="compositionally biased region" description="Low complexity" evidence="1">
    <location>
        <begin position="142"/>
        <end position="171"/>
    </location>
</feature>
<protein>
    <submittedName>
        <fullName evidence="3">Uncharacterized protein</fullName>
    </submittedName>
</protein>
<feature type="region of interest" description="Disordered" evidence="1">
    <location>
        <begin position="139"/>
        <end position="171"/>
    </location>
</feature>
<comment type="caution">
    <text evidence="3">The sequence shown here is derived from an EMBL/GenBank/DDBJ whole genome shotgun (WGS) entry which is preliminary data.</text>
</comment>
<dbReference type="PANTHER" id="PTHR16861:SF7">
    <property type="entry name" value="MEMBRANE ANCHOR OPY2 N-TERMINAL DOMAIN-CONTAINING PROTEIN"/>
    <property type="match status" value="1"/>
</dbReference>
<dbReference type="EMBL" id="JAPQKH010000003">
    <property type="protein sequence ID" value="KAJ5109362.1"/>
    <property type="molecule type" value="Genomic_DNA"/>
</dbReference>
<keyword evidence="4" id="KW-1185">Reference proteome</keyword>
<dbReference type="OrthoDB" id="4365699at2759"/>
<feature type="transmembrane region" description="Helical" evidence="2">
    <location>
        <begin position="173"/>
        <end position="197"/>
    </location>
</feature>
<feature type="region of interest" description="Disordered" evidence="1">
    <location>
        <begin position="258"/>
        <end position="277"/>
    </location>
</feature>
<reference evidence="3" key="2">
    <citation type="journal article" date="2023" name="IMA Fungus">
        <title>Comparative genomic study of the Penicillium genus elucidates a diverse pangenome and 15 lateral gene transfer events.</title>
        <authorList>
            <person name="Petersen C."/>
            <person name="Sorensen T."/>
            <person name="Nielsen M.R."/>
            <person name="Sondergaard T.E."/>
            <person name="Sorensen J.L."/>
            <person name="Fitzpatrick D.A."/>
            <person name="Frisvad J.C."/>
            <person name="Nielsen K.L."/>
        </authorList>
    </citation>
    <scope>NUCLEOTIDE SEQUENCE</scope>
    <source>
        <strain evidence="3">IBT 30069</strain>
    </source>
</reference>
<gene>
    <name evidence="3" type="ORF">N7456_006037</name>
</gene>
<dbReference type="PANTHER" id="PTHR16861">
    <property type="entry name" value="GLYCOPROTEIN 38"/>
    <property type="match status" value="1"/>
</dbReference>
<evidence type="ECO:0000313" key="3">
    <source>
        <dbReference type="EMBL" id="KAJ5109362.1"/>
    </source>
</evidence>
<organism evidence="3 4">
    <name type="scientific">Penicillium angulare</name>
    <dbReference type="NCBI Taxonomy" id="116970"/>
    <lineage>
        <taxon>Eukaryota</taxon>
        <taxon>Fungi</taxon>
        <taxon>Dikarya</taxon>
        <taxon>Ascomycota</taxon>
        <taxon>Pezizomycotina</taxon>
        <taxon>Eurotiomycetes</taxon>
        <taxon>Eurotiomycetidae</taxon>
        <taxon>Eurotiales</taxon>
        <taxon>Aspergillaceae</taxon>
        <taxon>Penicillium</taxon>
    </lineage>
</organism>
<keyword evidence="2" id="KW-1133">Transmembrane helix</keyword>
<feature type="compositionally biased region" description="Polar residues" evidence="1">
    <location>
        <begin position="225"/>
        <end position="247"/>
    </location>
</feature>